<proteinExistence type="predicted"/>
<dbReference type="Proteomes" id="UP000634136">
    <property type="component" value="Unassembled WGS sequence"/>
</dbReference>
<sequence length="61" mass="6868">MGSYVVAIGIPLRKLKKKVAGANLQLRLRNSFQLVKVLQEDHFKIFTEAIEKVPSRGAKTM</sequence>
<dbReference type="AlphaFoldDB" id="A0A834WRX5"/>
<dbReference type="EMBL" id="JAAIUW010000005">
    <property type="protein sequence ID" value="KAF7830346.1"/>
    <property type="molecule type" value="Genomic_DNA"/>
</dbReference>
<reference evidence="1" key="1">
    <citation type="submission" date="2020-09" db="EMBL/GenBank/DDBJ databases">
        <title>Genome-Enabled Discovery of Anthraquinone Biosynthesis in Senna tora.</title>
        <authorList>
            <person name="Kang S.-H."/>
            <person name="Pandey R.P."/>
            <person name="Lee C.-M."/>
            <person name="Sim J.-S."/>
            <person name="Jeong J.-T."/>
            <person name="Choi B.-S."/>
            <person name="Jung M."/>
            <person name="Ginzburg D."/>
            <person name="Zhao K."/>
            <person name="Won S.Y."/>
            <person name="Oh T.-J."/>
            <person name="Yu Y."/>
            <person name="Kim N.-H."/>
            <person name="Lee O.R."/>
            <person name="Lee T.-H."/>
            <person name="Bashyal P."/>
            <person name="Kim T.-S."/>
            <person name="Lee W.-H."/>
            <person name="Kawkins C."/>
            <person name="Kim C.-K."/>
            <person name="Kim J.S."/>
            <person name="Ahn B.O."/>
            <person name="Rhee S.Y."/>
            <person name="Sohng J.K."/>
        </authorList>
    </citation>
    <scope>NUCLEOTIDE SEQUENCE</scope>
    <source>
        <tissue evidence="1">Leaf</tissue>
    </source>
</reference>
<protein>
    <submittedName>
        <fullName evidence="1">Uncharacterized protein</fullName>
    </submittedName>
</protein>
<evidence type="ECO:0000313" key="1">
    <source>
        <dbReference type="EMBL" id="KAF7830346.1"/>
    </source>
</evidence>
<name>A0A834WRX5_9FABA</name>
<keyword evidence="2" id="KW-1185">Reference proteome</keyword>
<gene>
    <name evidence="1" type="ORF">G2W53_012679</name>
</gene>
<comment type="caution">
    <text evidence="1">The sequence shown here is derived from an EMBL/GenBank/DDBJ whole genome shotgun (WGS) entry which is preliminary data.</text>
</comment>
<evidence type="ECO:0000313" key="2">
    <source>
        <dbReference type="Proteomes" id="UP000634136"/>
    </source>
</evidence>
<accession>A0A834WRX5</accession>
<organism evidence="1 2">
    <name type="scientific">Senna tora</name>
    <dbReference type="NCBI Taxonomy" id="362788"/>
    <lineage>
        <taxon>Eukaryota</taxon>
        <taxon>Viridiplantae</taxon>
        <taxon>Streptophyta</taxon>
        <taxon>Embryophyta</taxon>
        <taxon>Tracheophyta</taxon>
        <taxon>Spermatophyta</taxon>
        <taxon>Magnoliopsida</taxon>
        <taxon>eudicotyledons</taxon>
        <taxon>Gunneridae</taxon>
        <taxon>Pentapetalae</taxon>
        <taxon>rosids</taxon>
        <taxon>fabids</taxon>
        <taxon>Fabales</taxon>
        <taxon>Fabaceae</taxon>
        <taxon>Caesalpinioideae</taxon>
        <taxon>Cassia clade</taxon>
        <taxon>Senna</taxon>
    </lineage>
</organism>